<dbReference type="EMBL" id="OB792672">
    <property type="protein sequence ID" value="CAD7423377.1"/>
    <property type="molecule type" value="Genomic_DNA"/>
</dbReference>
<sequence>MICQNRCLPVVTSDSQHLGSWVVKAHTAIAMDDILSERAQQLFLLSDQERKGFIVKRDMQGRIKRQGN</sequence>
<dbReference type="AlphaFoldDB" id="A0A7R9DX76"/>
<reference evidence="1" key="1">
    <citation type="submission" date="2020-11" db="EMBL/GenBank/DDBJ databases">
        <authorList>
            <person name="Tran Van P."/>
        </authorList>
    </citation>
    <scope>NUCLEOTIDE SEQUENCE</scope>
</reference>
<gene>
    <name evidence="1" type="ORF">TMSB3V08_LOCUS366</name>
</gene>
<name>A0A7R9DX76_9NEOP</name>
<organism evidence="1">
    <name type="scientific">Timema monikensis</name>
    <dbReference type="NCBI Taxonomy" id="170555"/>
    <lineage>
        <taxon>Eukaryota</taxon>
        <taxon>Metazoa</taxon>
        <taxon>Ecdysozoa</taxon>
        <taxon>Arthropoda</taxon>
        <taxon>Hexapoda</taxon>
        <taxon>Insecta</taxon>
        <taxon>Pterygota</taxon>
        <taxon>Neoptera</taxon>
        <taxon>Polyneoptera</taxon>
        <taxon>Phasmatodea</taxon>
        <taxon>Timematodea</taxon>
        <taxon>Timematoidea</taxon>
        <taxon>Timematidae</taxon>
        <taxon>Timema</taxon>
    </lineage>
</organism>
<accession>A0A7R9DX76</accession>
<evidence type="ECO:0000313" key="1">
    <source>
        <dbReference type="EMBL" id="CAD7423377.1"/>
    </source>
</evidence>
<protein>
    <submittedName>
        <fullName evidence="1">Uncharacterized protein</fullName>
    </submittedName>
</protein>
<proteinExistence type="predicted"/>